<protein>
    <recommendedName>
        <fullName evidence="1">DUF5615 domain-containing protein</fullName>
    </recommendedName>
</protein>
<gene>
    <name evidence="2" type="ORF">EWV77_00620</name>
</gene>
<dbReference type="Proteomes" id="UP000320674">
    <property type="component" value="Unassembled WGS sequence"/>
</dbReference>
<evidence type="ECO:0000313" key="3">
    <source>
        <dbReference type="Proteomes" id="UP000320674"/>
    </source>
</evidence>
<reference evidence="2 3" key="1">
    <citation type="submission" date="2019-01" db="EMBL/GenBank/DDBJ databases">
        <title>Coherence of Microcystis species and biogeography revealed through population genomics.</title>
        <authorList>
            <person name="Perez-Carrascal O.M."/>
            <person name="Terrat Y."/>
            <person name="Giani A."/>
            <person name="Fortin N."/>
            <person name="Tromas N."/>
            <person name="Shapiro B.J."/>
        </authorList>
    </citation>
    <scope>NUCLEOTIDE SEQUENCE [LARGE SCALE GENOMIC DNA]</scope>
    <source>
        <strain evidence="2">Mv_BB_P_19951000_S68D</strain>
    </source>
</reference>
<proteinExistence type="predicted"/>
<comment type="caution">
    <text evidence="2">The sequence shown here is derived from an EMBL/GenBank/DDBJ whole genome shotgun (WGS) entry which is preliminary data.</text>
</comment>
<evidence type="ECO:0000313" key="2">
    <source>
        <dbReference type="EMBL" id="TRU80267.1"/>
    </source>
</evidence>
<dbReference type="InterPro" id="IPR041049">
    <property type="entry name" value="DUF5615"/>
</dbReference>
<accession>A0A552I9Z2</accession>
<sequence>MSLPLLIDEDSQAKPLVSLLKKAGHDVITANEAGLARKVDSLVLDYARRENRVLLTHNCDDFEALHQEDPIHPGILVIYQNDLRSKNMGRQEIVRAIANLETANIPLANQFISLNQWNY</sequence>
<dbReference type="EMBL" id="SFAZ01000013">
    <property type="protein sequence ID" value="TRU80267.1"/>
    <property type="molecule type" value="Genomic_DNA"/>
</dbReference>
<feature type="domain" description="DUF5615" evidence="1">
    <location>
        <begin position="5"/>
        <end position="100"/>
    </location>
</feature>
<organism evidence="2 3">
    <name type="scientific">Microcystis viridis Mv_BB_P_19951000_S68D</name>
    <dbReference type="NCBI Taxonomy" id="2486270"/>
    <lineage>
        <taxon>Bacteria</taxon>
        <taxon>Bacillati</taxon>
        <taxon>Cyanobacteriota</taxon>
        <taxon>Cyanophyceae</taxon>
        <taxon>Oscillatoriophycideae</taxon>
        <taxon>Chroococcales</taxon>
        <taxon>Microcystaceae</taxon>
        <taxon>Microcystis</taxon>
    </lineage>
</organism>
<dbReference type="AlphaFoldDB" id="A0A552I9Z2"/>
<name>A0A552I9Z2_MICVR</name>
<evidence type="ECO:0000259" key="1">
    <source>
        <dbReference type="Pfam" id="PF18480"/>
    </source>
</evidence>
<dbReference type="Pfam" id="PF18480">
    <property type="entry name" value="DUF5615"/>
    <property type="match status" value="1"/>
</dbReference>